<dbReference type="InterPro" id="IPR005158">
    <property type="entry name" value="BTAD"/>
</dbReference>
<dbReference type="Pfam" id="PF00486">
    <property type="entry name" value="Trans_reg_C"/>
    <property type="match status" value="1"/>
</dbReference>
<feature type="domain" description="OmpR/PhoB-type" evidence="4">
    <location>
        <begin position="1"/>
        <end position="90"/>
    </location>
</feature>
<dbReference type="PANTHER" id="PTHR47691">
    <property type="entry name" value="REGULATOR-RELATED"/>
    <property type="match status" value="1"/>
</dbReference>
<evidence type="ECO:0000256" key="2">
    <source>
        <dbReference type="ARBA" id="ARBA00023125"/>
    </source>
</evidence>
<evidence type="ECO:0000259" key="4">
    <source>
        <dbReference type="PROSITE" id="PS51755"/>
    </source>
</evidence>
<keyword evidence="2 3" id="KW-0238">DNA-binding</keyword>
<evidence type="ECO:0000313" key="5">
    <source>
        <dbReference type="EMBL" id="MBP2475465.1"/>
    </source>
</evidence>
<feature type="DNA-binding region" description="OmpR/PhoB-type" evidence="3">
    <location>
        <begin position="1"/>
        <end position="90"/>
    </location>
</feature>
<dbReference type="CDD" id="cd15831">
    <property type="entry name" value="BTAD"/>
    <property type="match status" value="1"/>
</dbReference>
<evidence type="ECO:0000256" key="3">
    <source>
        <dbReference type="PROSITE-ProRule" id="PRU01091"/>
    </source>
</evidence>
<dbReference type="Gene3D" id="1.25.40.10">
    <property type="entry name" value="Tetratricopeptide repeat domain"/>
    <property type="match status" value="2"/>
</dbReference>
<dbReference type="SUPFAM" id="SSF48452">
    <property type="entry name" value="TPR-like"/>
    <property type="match status" value="3"/>
</dbReference>
<dbReference type="RefSeq" id="WP_086783010.1">
    <property type="nucleotide sequence ID" value="NZ_JAGIOO010000001.1"/>
</dbReference>
<accession>A0ABS5AID3</accession>
<dbReference type="PROSITE" id="PS51755">
    <property type="entry name" value="OMPR_PHOB"/>
    <property type="match status" value="1"/>
</dbReference>
<name>A0ABS5AID3_9PSEU</name>
<dbReference type="InterPro" id="IPR001867">
    <property type="entry name" value="OmpR/PhoB-type_DNA-bd"/>
</dbReference>
<proteinExistence type="inferred from homology"/>
<dbReference type="Pfam" id="PF13424">
    <property type="entry name" value="TPR_12"/>
    <property type="match status" value="2"/>
</dbReference>
<dbReference type="InterPro" id="IPR027417">
    <property type="entry name" value="P-loop_NTPase"/>
</dbReference>
<dbReference type="Pfam" id="PF03704">
    <property type="entry name" value="BTAD"/>
    <property type="match status" value="1"/>
</dbReference>
<dbReference type="EMBL" id="JAGIOO010000001">
    <property type="protein sequence ID" value="MBP2475465.1"/>
    <property type="molecule type" value="Genomic_DNA"/>
</dbReference>
<dbReference type="InterPro" id="IPR036388">
    <property type="entry name" value="WH-like_DNA-bd_sf"/>
</dbReference>
<sequence length="972" mass="104177">MRFGVLGPLAVATADGVPVRVPEAKVRALLAVLLVHEGRVVSADRLVLDLWGEHPPANPAAALQHKVWQLRRAIGAELVESRAPGYRLRVRPADVDAGRFATLLERGEPAKALALWRGPVLADFPDAGFAQAYAARLTEARLTAVEDHTRARLAAGAHVLDELAPWLAEHPLRERLWALHLHALYRAGRPAEALRQFAELRHRLAEELGADPGPELAAVHTAILRQDPGLSRRGNLPAPVAGPLGRDTARAEVTELLRTSRLVTLTGPGGVGKTTLALATAAGVSTEDGTWLVELAGHGPSVEEAVRAALGIREDLPGTDRLAEALRERRMLLVLDNCEHVLAAVAELAGRLLRAAPGLRVLATSREALGLAGEARYPVPPLTTEHAVALFTARAPGVAADPDTLATICTRLDGLPLAVELAATRARVLGVEELAARLDDRFGLLTAGHRDAPARQRTLRALIDWSWQLLTEPERLVLRRLAVPADGATLAAAEDICSGAGVRPDEVLDLLARLVDRSLVTGGPRYRLLESVAAYGLERLAEAGELEAVRAKHRAHYLAFAEQAELTGPGQRCWLAGLDREAANLHRALDGADADSALRLVTALRWYWFLRGRHTESLRAHELALSRPGGAPELRERVVAWRAVLLVLTGGPLTEVSTVDAHATCLLAHAMIGRGETAVSEELNAKALAAFLAEGDRWGEAAALATGAAHALLRGDLPGMRAAAQRSAELFTELGDPWGLVQAKHELATAAEVTGDYPEAARLHREALRAAEELDLWTEISTALAGLGRIHLLTGEHTKAVERHEQARQVAARHGNTIGEQFAEIGLGLLARRQGRYADAEAHLLRWLPWCREVDGGPGLCLLLTELGFTAEQRGDHGTALARHTEAHDLARRTGDPRARAFAEEGLAGAHLPADPARSALLLGRAAARREAVGAPLPPAERGDVERLTRAARTALGPAFESAYREGFTAAR</sequence>
<reference evidence="5 6" key="1">
    <citation type="submission" date="2021-03" db="EMBL/GenBank/DDBJ databases">
        <title>Sequencing the genomes of 1000 actinobacteria strains.</title>
        <authorList>
            <person name="Klenk H.-P."/>
        </authorList>
    </citation>
    <scope>NUCLEOTIDE SEQUENCE [LARGE SCALE GENOMIC DNA]</scope>
    <source>
        <strain evidence="5 6">DSM 44580</strain>
    </source>
</reference>
<dbReference type="PANTHER" id="PTHR47691:SF3">
    <property type="entry name" value="HTH-TYPE TRANSCRIPTIONAL REGULATOR RV0890C-RELATED"/>
    <property type="match status" value="1"/>
</dbReference>
<organism evidence="5 6">
    <name type="scientific">Crossiella equi</name>
    <dbReference type="NCBI Taxonomy" id="130796"/>
    <lineage>
        <taxon>Bacteria</taxon>
        <taxon>Bacillati</taxon>
        <taxon>Actinomycetota</taxon>
        <taxon>Actinomycetes</taxon>
        <taxon>Pseudonocardiales</taxon>
        <taxon>Pseudonocardiaceae</taxon>
        <taxon>Crossiella</taxon>
    </lineage>
</organism>
<dbReference type="Gene3D" id="1.10.10.10">
    <property type="entry name" value="Winged helix-like DNA-binding domain superfamily/Winged helix DNA-binding domain"/>
    <property type="match status" value="1"/>
</dbReference>
<dbReference type="PRINTS" id="PR00364">
    <property type="entry name" value="DISEASERSIST"/>
</dbReference>
<dbReference type="SUPFAM" id="SSF46894">
    <property type="entry name" value="C-terminal effector domain of the bipartite response regulators"/>
    <property type="match status" value="1"/>
</dbReference>
<comment type="similarity">
    <text evidence="1">Belongs to the AfsR/DnrI/RedD regulatory family.</text>
</comment>
<dbReference type="SUPFAM" id="SSF52540">
    <property type="entry name" value="P-loop containing nucleoside triphosphate hydrolases"/>
    <property type="match status" value="1"/>
</dbReference>
<dbReference type="SMART" id="SM00028">
    <property type="entry name" value="TPR"/>
    <property type="match status" value="3"/>
</dbReference>
<dbReference type="InterPro" id="IPR019734">
    <property type="entry name" value="TPR_rpt"/>
</dbReference>
<gene>
    <name evidence="5" type="ORF">JOF53_004337</name>
</gene>
<comment type="caution">
    <text evidence="5">The sequence shown here is derived from an EMBL/GenBank/DDBJ whole genome shotgun (WGS) entry which is preliminary data.</text>
</comment>
<dbReference type="SMART" id="SM00862">
    <property type="entry name" value="Trans_reg_C"/>
    <property type="match status" value="1"/>
</dbReference>
<evidence type="ECO:0000313" key="6">
    <source>
        <dbReference type="Proteomes" id="UP001519363"/>
    </source>
</evidence>
<dbReference type="Proteomes" id="UP001519363">
    <property type="component" value="Unassembled WGS sequence"/>
</dbReference>
<dbReference type="InterPro" id="IPR016032">
    <property type="entry name" value="Sig_transdc_resp-reg_C-effctor"/>
</dbReference>
<dbReference type="InterPro" id="IPR011990">
    <property type="entry name" value="TPR-like_helical_dom_sf"/>
</dbReference>
<dbReference type="SMART" id="SM01043">
    <property type="entry name" value="BTAD"/>
    <property type="match status" value="1"/>
</dbReference>
<keyword evidence="6" id="KW-1185">Reference proteome</keyword>
<evidence type="ECO:0000256" key="1">
    <source>
        <dbReference type="ARBA" id="ARBA00005820"/>
    </source>
</evidence>
<protein>
    <submittedName>
        <fullName evidence="5">ATPase/DNA-binding SARP family transcriptional activator</fullName>
    </submittedName>
</protein>